<evidence type="ECO:0000313" key="3">
    <source>
        <dbReference type="EMBL" id="KMM83945.1"/>
    </source>
</evidence>
<evidence type="ECO:0000313" key="5">
    <source>
        <dbReference type="Proteomes" id="UP000036395"/>
    </source>
</evidence>
<dbReference type="EMBL" id="JYLA01000006">
    <property type="protein sequence ID" value="KMM83945.1"/>
    <property type="molecule type" value="Genomic_DNA"/>
</dbReference>
<reference evidence="3 5" key="1">
    <citation type="submission" date="2015-02" db="EMBL/GenBank/DDBJ databases">
        <title>Pseudomonas helleri sp. nov. and Pseudomonas weihenstephanensis sp. nov., isolated from raw cows milk.</title>
        <authorList>
            <person name="von Neubeck M."/>
            <person name="Huptas C."/>
            <person name="Wenning M."/>
            <person name="Scherer S."/>
        </authorList>
    </citation>
    <scope>NUCLEOTIDE SEQUENCE [LARGE SCALE GENOMIC DNA]</scope>
    <source>
        <strain evidence="3 5">DSM 21104</strain>
    </source>
</reference>
<accession>A0A0J6GQR9</accession>
<dbReference type="PATRIC" id="fig|47884.3.peg.3646"/>
<dbReference type="STRING" id="47884.SAMN04490203_1598"/>
<feature type="signal peptide" evidence="2">
    <location>
        <begin position="1"/>
        <end position="20"/>
    </location>
</feature>
<dbReference type="AlphaFoldDB" id="A0A0J6GQR9"/>
<dbReference type="Proteomes" id="UP000036395">
    <property type="component" value="Unassembled WGS sequence"/>
</dbReference>
<feature type="chain" id="PRO_5005272579" evidence="2">
    <location>
        <begin position="21"/>
        <end position="190"/>
    </location>
</feature>
<dbReference type="Proteomes" id="UP000183155">
    <property type="component" value="Unassembled WGS sequence"/>
</dbReference>
<dbReference type="EMBL" id="FNRS01000001">
    <property type="protein sequence ID" value="SEC00084.1"/>
    <property type="molecule type" value="Genomic_DNA"/>
</dbReference>
<comment type="caution">
    <text evidence="3">The sequence shown here is derived from an EMBL/GenBank/DDBJ whole genome shotgun (WGS) entry which is preliminary data.</text>
</comment>
<sequence>MSLRPFIVGLLMLSSISAVADTQPSPPRRLLITVETRDGNLPADNSQTRTISTDSREGGTQQIQVTEGVPAFIQTGQSVPLTSMGTDAYGRPMAQTEYRDVTQGFYVTANVKNDIVNLAISTEQDRISQERRDVVEIRRANTQISGPLGQWITLASFNAHNQTGQQGSTLTYSTQSRDGLSLRVKVDALD</sequence>
<protein>
    <submittedName>
        <fullName evidence="4">Type II and III secretion system protein</fullName>
    </submittedName>
</protein>
<evidence type="ECO:0000256" key="1">
    <source>
        <dbReference type="SAM" id="MobiDB-lite"/>
    </source>
</evidence>
<evidence type="ECO:0000313" key="4">
    <source>
        <dbReference type="EMBL" id="SEC00084.1"/>
    </source>
</evidence>
<dbReference type="OrthoDB" id="5608150at2"/>
<name>A0A0J6GQR9_PSETA</name>
<gene>
    <name evidence="4" type="ORF">SAMN04490203_1598</name>
    <name evidence="3" type="ORF">TU78_15865</name>
</gene>
<evidence type="ECO:0000313" key="6">
    <source>
        <dbReference type="Proteomes" id="UP000183155"/>
    </source>
</evidence>
<proteinExistence type="predicted"/>
<keyword evidence="6" id="KW-1185">Reference proteome</keyword>
<evidence type="ECO:0000256" key="2">
    <source>
        <dbReference type="SAM" id="SignalP"/>
    </source>
</evidence>
<feature type="region of interest" description="Disordered" evidence="1">
    <location>
        <begin position="39"/>
        <end position="58"/>
    </location>
</feature>
<keyword evidence="2" id="KW-0732">Signal</keyword>
<reference evidence="4 6" key="2">
    <citation type="submission" date="2016-10" db="EMBL/GenBank/DDBJ databases">
        <authorList>
            <person name="Varghese N."/>
            <person name="Submissions S."/>
        </authorList>
    </citation>
    <scope>NUCLEOTIDE SEQUENCE [LARGE SCALE GENOMIC DNA]</scope>
    <source>
        <strain evidence="4 6">BS3652</strain>
    </source>
</reference>
<organism evidence="3 5">
    <name type="scientific">Pseudomonas taetrolens</name>
    <dbReference type="NCBI Taxonomy" id="47884"/>
    <lineage>
        <taxon>Bacteria</taxon>
        <taxon>Pseudomonadati</taxon>
        <taxon>Pseudomonadota</taxon>
        <taxon>Gammaproteobacteria</taxon>
        <taxon>Pseudomonadales</taxon>
        <taxon>Pseudomonadaceae</taxon>
        <taxon>Pseudomonas</taxon>
    </lineage>
</organism>
<feature type="compositionally biased region" description="Polar residues" evidence="1">
    <location>
        <begin position="43"/>
        <end position="58"/>
    </location>
</feature>